<keyword evidence="4 12" id="KW-0732">Signal</keyword>
<keyword evidence="8" id="KW-0325">Glycoprotein</keyword>
<accession>A0A9F7TJR0</accession>
<dbReference type="SUPFAM" id="SSF49899">
    <property type="entry name" value="Concanavalin A-like lectins/glucanases"/>
    <property type="match status" value="1"/>
</dbReference>
<evidence type="ECO:0000259" key="14">
    <source>
        <dbReference type="PROSITE" id="PS50835"/>
    </source>
</evidence>
<evidence type="ECO:0000256" key="6">
    <source>
        <dbReference type="ARBA" id="ARBA00023136"/>
    </source>
</evidence>
<evidence type="ECO:0000256" key="8">
    <source>
        <dbReference type="ARBA" id="ARBA00023180"/>
    </source>
</evidence>
<evidence type="ECO:0000256" key="1">
    <source>
        <dbReference type="ARBA" id="ARBA00004479"/>
    </source>
</evidence>
<dbReference type="SMART" id="SM00449">
    <property type="entry name" value="SPRY"/>
    <property type="match status" value="1"/>
</dbReference>
<dbReference type="PANTHER" id="PTHR24100:SF151">
    <property type="entry name" value="ICOS LIGAND"/>
    <property type="match status" value="1"/>
</dbReference>
<dbReference type="InterPro" id="IPR001870">
    <property type="entry name" value="B30.2/SPRY"/>
</dbReference>
<keyword evidence="9" id="KW-0393">Immunoglobulin domain</keyword>
<dbReference type="InterPro" id="IPR013320">
    <property type="entry name" value="ConA-like_dom_sf"/>
</dbReference>
<feature type="domain" description="Ig-like" evidence="14">
    <location>
        <begin position="143"/>
        <end position="230"/>
    </location>
</feature>
<dbReference type="SMART" id="SM00406">
    <property type="entry name" value="IGv"/>
    <property type="match status" value="1"/>
</dbReference>
<dbReference type="GO" id="GO:1903037">
    <property type="term" value="P:regulation of leukocyte cell-cell adhesion"/>
    <property type="evidence" value="ECO:0007669"/>
    <property type="project" value="UniProtKB-ARBA"/>
</dbReference>
<dbReference type="InterPro" id="IPR006574">
    <property type="entry name" value="PRY"/>
</dbReference>
<organism evidence="15 16">
    <name type="scientific">Ictalurus punctatus</name>
    <name type="common">Channel catfish</name>
    <name type="synonym">Silurus punctatus</name>
    <dbReference type="NCBI Taxonomy" id="7998"/>
    <lineage>
        <taxon>Eukaryota</taxon>
        <taxon>Metazoa</taxon>
        <taxon>Chordata</taxon>
        <taxon>Craniata</taxon>
        <taxon>Vertebrata</taxon>
        <taxon>Euteleostomi</taxon>
        <taxon>Actinopterygii</taxon>
        <taxon>Neopterygii</taxon>
        <taxon>Teleostei</taxon>
        <taxon>Ostariophysi</taxon>
        <taxon>Siluriformes</taxon>
        <taxon>Ictaluridae</taxon>
        <taxon>Ictalurus</taxon>
    </lineage>
</organism>
<dbReference type="SUPFAM" id="SSF48726">
    <property type="entry name" value="Immunoglobulin"/>
    <property type="match status" value="2"/>
</dbReference>
<dbReference type="InterPro" id="IPR003879">
    <property type="entry name" value="Butyrophylin_SPRY"/>
</dbReference>
<dbReference type="OrthoDB" id="10055806at2759"/>
<feature type="domain" description="Ig-like" evidence="14">
    <location>
        <begin position="36"/>
        <end position="134"/>
    </location>
</feature>
<evidence type="ECO:0000256" key="10">
    <source>
        <dbReference type="SAM" id="Coils"/>
    </source>
</evidence>
<dbReference type="Pfam" id="PF07686">
    <property type="entry name" value="V-set"/>
    <property type="match status" value="1"/>
</dbReference>
<dbReference type="FunFam" id="2.60.120.920:FF:000004">
    <property type="entry name" value="Butyrophilin subfamily 1 member A1"/>
    <property type="match status" value="1"/>
</dbReference>
<dbReference type="Pfam" id="PF22705">
    <property type="entry name" value="C2-set_3"/>
    <property type="match status" value="1"/>
</dbReference>
<dbReference type="Gene3D" id="2.60.40.10">
    <property type="entry name" value="Immunoglobulins"/>
    <property type="match status" value="2"/>
</dbReference>
<dbReference type="GO" id="GO:0009897">
    <property type="term" value="C:external side of plasma membrane"/>
    <property type="evidence" value="ECO:0007669"/>
    <property type="project" value="TreeGrafter"/>
</dbReference>
<dbReference type="PRINTS" id="PR01407">
    <property type="entry name" value="BUTYPHLNCDUF"/>
</dbReference>
<feature type="coiled-coil region" evidence="10">
    <location>
        <begin position="263"/>
        <end position="385"/>
    </location>
</feature>
<dbReference type="InterPro" id="IPR013783">
    <property type="entry name" value="Ig-like_fold"/>
</dbReference>
<dbReference type="FunFam" id="2.60.40.10:FF:000142">
    <property type="entry name" value="V-set domain-containing T-cell activation inhibitor 1"/>
    <property type="match status" value="1"/>
</dbReference>
<evidence type="ECO:0000259" key="13">
    <source>
        <dbReference type="PROSITE" id="PS50188"/>
    </source>
</evidence>
<dbReference type="InterPro" id="IPR003877">
    <property type="entry name" value="SPRY_dom"/>
</dbReference>
<evidence type="ECO:0000256" key="5">
    <source>
        <dbReference type="ARBA" id="ARBA00022989"/>
    </source>
</evidence>
<evidence type="ECO:0000256" key="12">
    <source>
        <dbReference type="SAM" id="SignalP"/>
    </source>
</evidence>
<dbReference type="PROSITE" id="PS50835">
    <property type="entry name" value="IG_LIKE"/>
    <property type="match status" value="2"/>
</dbReference>
<evidence type="ECO:0000313" key="15">
    <source>
        <dbReference type="Proteomes" id="UP000221080"/>
    </source>
</evidence>
<dbReference type="CDD" id="cd13733">
    <property type="entry name" value="SPRY_PRY_C-I_1"/>
    <property type="match status" value="1"/>
</dbReference>
<proteinExistence type="inferred from homology"/>
<dbReference type="CDD" id="cd06503">
    <property type="entry name" value="ATP-synt_Fo_b"/>
    <property type="match status" value="1"/>
</dbReference>
<keyword evidence="15" id="KW-1185">Reference proteome</keyword>
<dbReference type="InterPro" id="IPR050504">
    <property type="entry name" value="IgSF_BTN/MOG"/>
</dbReference>
<dbReference type="Proteomes" id="UP000221080">
    <property type="component" value="Chromosome 7"/>
</dbReference>
<dbReference type="InterPro" id="IPR007110">
    <property type="entry name" value="Ig-like_dom"/>
</dbReference>
<keyword evidence="10" id="KW-0175">Coiled coil</keyword>
<keyword evidence="7" id="KW-1015">Disulfide bond</keyword>
<dbReference type="PROSITE" id="PS50188">
    <property type="entry name" value="B302_SPRY"/>
    <property type="match status" value="1"/>
</dbReference>
<dbReference type="InterPro" id="IPR013106">
    <property type="entry name" value="Ig_V-set"/>
</dbReference>
<dbReference type="RefSeq" id="XP_053537873.1">
    <property type="nucleotide sequence ID" value="XM_053681898.1"/>
</dbReference>
<gene>
    <name evidence="16" type="primary">LOC124626025</name>
</gene>
<reference evidence="16" key="2">
    <citation type="submission" date="2025-08" db="UniProtKB">
        <authorList>
            <consortium name="RefSeq"/>
        </authorList>
    </citation>
    <scope>IDENTIFICATION</scope>
    <source>
        <tissue evidence="16">Blood</tissue>
    </source>
</reference>
<dbReference type="GO" id="GO:0005102">
    <property type="term" value="F:signaling receptor binding"/>
    <property type="evidence" value="ECO:0007669"/>
    <property type="project" value="TreeGrafter"/>
</dbReference>
<comment type="subcellular location">
    <subcellularLocation>
        <location evidence="1">Membrane</location>
        <topology evidence="1">Single-pass type I membrane protein</topology>
    </subcellularLocation>
</comment>
<dbReference type="Pfam" id="PF00622">
    <property type="entry name" value="SPRY"/>
    <property type="match status" value="1"/>
</dbReference>
<dbReference type="SMART" id="SM00409">
    <property type="entry name" value="IG"/>
    <property type="match status" value="1"/>
</dbReference>
<dbReference type="Pfam" id="PF13765">
    <property type="entry name" value="PRY"/>
    <property type="match status" value="1"/>
</dbReference>
<dbReference type="GeneID" id="124626025"/>
<evidence type="ECO:0000256" key="3">
    <source>
        <dbReference type="ARBA" id="ARBA00022692"/>
    </source>
</evidence>
<evidence type="ECO:0000256" key="7">
    <source>
        <dbReference type="ARBA" id="ARBA00023157"/>
    </source>
</evidence>
<dbReference type="InterPro" id="IPR043136">
    <property type="entry name" value="B30.2/SPRY_sf"/>
</dbReference>
<keyword evidence="6 11" id="KW-0472">Membrane</keyword>
<sequence length="574" mass="65533">MMFFSVTLLILFSFMKFQSEGLKLVGPDAPLVAVAGEDLVLPCFIKPQTSAMDMTVEWIRVEDVASVVHLYRDHEDRNEKQAQSYRGRTSLFKEELQKGNASLKLSSLRVSDEGKYRCLVEDKSSYDDITVHVTVEVILGSHPVITMESYDHSGGINLVCESRGWNPAPEVLWMNREGDTLPAGDTQIHRDTEGFSVIHRITVYDYSDSNKFYCRLQQQHHMMEAEVIINSKVFDAWKWVGGISVLACLIAVGWIVTAVICYKKVLQSQKQKAERQRQRLEYEVQSQKQTAELQRQRVEDELQSQKQKAASELQKEKEYAASELQKEKRYAASELQKEKQNAASELQMEKEYAASELQKEKENAASELQKEKEYAELQRQRVEDEFKKKKKFAVDVTLDPDTAHPNLIVSADGKQVTHGDTRQYLPDTPQRFNKHVSVLVQQSFSSGRFYYEVQVRGKTVWALGVATESINRKGDIIPIPQGGFWTVGLIENCYVAFADPPVPLTLREKVEKMGVFVDYEEGLVSFYDVKSSSHIYSFTAQSFTEKLYPFFSPDFNYSGKNSAPLFISPVFNTE</sequence>
<feature type="domain" description="B30.2/SPRY" evidence="13">
    <location>
        <begin position="376"/>
        <end position="570"/>
    </location>
</feature>
<dbReference type="Gene3D" id="2.60.120.920">
    <property type="match status" value="1"/>
</dbReference>
<reference evidence="15" key="1">
    <citation type="journal article" date="2016" name="Nat. Commun.">
        <title>The channel catfish genome sequence provides insights into the evolution of scale formation in teleosts.</title>
        <authorList>
            <person name="Liu Z."/>
            <person name="Liu S."/>
            <person name="Yao J."/>
            <person name="Bao L."/>
            <person name="Zhang J."/>
            <person name="Li Y."/>
            <person name="Jiang C."/>
            <person name="Sun L."/>
            <person name="Wang R."/>
            <person name="Zhang Y."/>
            <person name="Zhou T."/>
            <person name="Zeng Q."/>
            <person name="Fu Q."/>
            <person name="Gao S."/>
            <person name="Li N."/>
            <person name="Koren S."/>
            <person name="Jiang Y."/>
            <person name="Zimin A."/>
            <person name="Xu P."/>
            <person name="Phillippy A.M."/>
            <person name="Geng X."/>
            <person name="Song L."/>
            <person name="Sun F."/>
            <person name="Li C."/>
            <person name="Wang X."/>
            <person name="Chen A."/>
            <person name="Jin Y."/>
            <person name="Yuan Z."/>
            <person name="Yang Y."/>
            <person name="Tan S."/>
            <person name="Peatman E."/>
            <person name="Lu J."/>
            <person name="Qin Z."/>
            <person name="Dunham R."/>
            <person name="Li Z."/>
            <person name="Sonstegard T."/>
            <person name="Feng J."/>
            <person name="Danzmann R.G."/>
            <person name="Schroeder S."/>
            <person name="Scheffler B."/>
            <person name="Duke M.V."/>
            <person name="Ballard L."/>
            <person name="Kucuktas H."/>
            <person name="Kaltenboeck L."/>
            <person name="Liu H."/>
            <person name="Armbruster J."/>
            <person name="Xie Y."/>
            <person name="Kirby M.L."/>
            <person name="Tian Y."/>
            <person name="Flanagan M.E."/>
            <person name="Mu W."/>
            <person name="Waldbieser G.C."/>
        </authorList>
    </citation>
    <scope>NUCLEOTIDE SEQUENCE [LARGE SCALE GENOMIC DNA]</scope>
    <source>
        <strain evidence="15">SDA103</strain>
    </source>
</reference>
<keyword evidence="5 11" id="KW-1133">Transmembrane helix</keyword>
<evidence type="ECO:0000256" key="4">
    <source>
        <dbReference type="ARBA" id="ARBA00022729"/>
    </source>
</evidence>
<feature type="signal peptide" evidence="12">
    <location>
        <begin position="1"/>
        <end position="21"/>
    </location>
</feature>
<dbReference type="GO" id="GO:0050863">
    <property type="term" value="P:regulation of T cell activation"/>
    <property type="evidence" value="ECO:0007669"/>
    <property type="project" value="UniProtKB-ARBA"/>
</dbReference>
<evidence type="ECO:0000313" key="16">
    <source>
        <dbReference type="RefSeq" id="XP_053537873.1"/>
    </source>
</evidence>
<evidence type="ECO:0000256" key="9">
    <source>
        <dbReference type="ARBA" id="ARBA00023319"/>
    </source>
</evidence>
<comment type="similarity">
    <text evidence="2">Belongs to the immunoglobulin superfamily. BTN/MOG family.</text>
</comment>
<feature type="chain" id="PRO_5039936283" evidence="12">
    <location>
        <begin position="22"/>
        <end position="574"/>
    </location>
</feature>
<dbReference type="PANTHER" id="PTHR24100">
    <property type="entry name" value="BUTYROPHILIN"/>
    <property type="match status" value="1"/>
</dbReference>
<name>A0A9F7TJR0_ICTPU</name>
<dbReference type="GO" id="GO:0050852">
    <property type="term" value="P:T cell receptor signaling pathway"/>
    <property type="evidence" value="ECO:0007669"/>
    <property type="project" value="TreeGrafter"/>
</dbReference>
<evidence type="ECO:0000256" key="2">
    <source>
        <dbReference type="ARBA" id="ARBA00007591"/>
    </source>
</evidence>
<dbReference type="SMART" id="SM00589">
    <property type="entry name" value="PRY"/>
    <property type="match status" value="1"/>
</dbReference>
<keyword evidence="3 11" id="KW-0812">Transmembrane</keyword>
<dbReference type="GO" id="GO:0001817">
    <property type="term" value="P:regulation of cytokine production"/>
    <property type="evidence" value="ECO:0007669"/>
    <property type="project" value="TreeGrafter"/>
</dbReference>
<dbReference type="InterPro" id="IPR036179">
    <property type="entry name" value="Ig-like_dom_sf"/>
</dbReference>
<dbReference type="InterPro" id="IPR003599">
    <property type="entry name" value="Ig_sub"/>
</dbReference>
<protein>
    <submittedName>
        <fullName evidence="16">Butyrophilin subfamily 1 member A1 isoform X1</fullName>
    </submittedName>
</protein>
<dbReference type="InterPro" id="IPR053896">
    <property type="entry name" value="BTN3A2-like_Ig-C"/>
</dbReference>
<evidence type="ECO:0000256" key="11">
    <source>
        <dbReference type="SAM" id="Phobius"/>
    </source>
</evidence>
<feature type="transmembrane region" description="Helical" evidence="11">
    <location>
        <begin position="239"/>
        <end position="262"/>
    </location>
</feature>
<dbReference type="AlphaFoldDB" id="A0A9F7TJR0"/>